<feature type="domain" description="Elongation factor P C-terminal" evidence="2">
    <location>
        <begin position="132"/>
        <end position="187"/>
    </location>
</feature>
<dbReference type="GO" id="GO:0003746">
    <property type="term" value="F:translation elongation factor activity"/>
    <property type="evidence" value="ECO:0007669"/>
    <property type="project" value="TreeGrafter"/>
</dbReference>
<dbReference type="InterPro" id="IPR012340">
    <property type="entry name" value="NA-bd_OB-fold"/>
</dbReference>
<dbReference type="GO" id="GO:0043043">
    <property type="term" value="P:peptide biosynthetic process"/>
    <property type="evidence" value="ECO:0007669"/>
    <property type="project" value="InterPro"/>
</dbReference>
<dbReference type="Gene3D" id="2.30.30.30">
    <property type="match status" value="1"/>
</dbReference>
<evidence type="ECO:0000256" key="1">
    <source>
        <dbReference type="ARBA" id="ARBA00009479"/>
    </source>
</evidence>
<dbReference type="GO" id="GO:0005829">
    <property type="term" value="C:cytosol"/>
    <property type="evidence" value="ECO:0007669"/>
    <property type="project" value="UniProtKB-ARBA"/>
</dbReference>
<dbReference type="PANTHER" id="PTHR30053">
    <property type="entry name" value="ELONGATION FACTOR P"/>
    <property type="match status" value="1"/>
</dbReference>
<evidence type="ECO:0000259" key="2">
    <source>
        <dbReference type="SMART" id="SM00841"/>
    </source>
</evidence>
<dbReference type="AlphaFoldDB" id="A0A1F6C6B7"/>
<evidence type="ECO:0000313" key="4">
    <source>
        <dbReference type="Proteomes" id="UP000178249"/>
    </source>
</evidence>
<dbReference type="EMBL" id="MFKP01000004">
    <property type="protein sequence ID" value="OGG44685.1"/>
    <property type="molecule type" value="Genomic_DNA"/>
</dbReference>
<dbReference type="NCBIfam" id="NF001810">
    <property type="entry name" value="PRK00529.1"/>
    <property type="match status" value="1"/>
</dbReference>
<dbReference type="InterPro" id="IPR014722">
    <property type="entry name" value="Rib_uL2_dom2"/>
</dbReference>
<reference evidence="3 4" key="1">
    <citation type="journal article" date="2016" name="Nat. Commun.">
        <title>Thousands of microbial genomes shed light on interconnected biogeochemical processes in an aquifer system.</title>
        <authorList>
            <person name="Anantharaman K."/>
            <person name="Brown C.T."/>
            <person name="Hug L.A."/>
            <person name="Sharon I."/>
            <person name="Castelle C.J."/>
            <person name="Probst A.J."/>
            <person name="Thomas B.C."/>
            <person name="Singh A."/>
            <person name="Wilkins M.J."/>
            <person name="Karaoz U."/>
            <person name="Brodie E.L."/>
            <person name="Williams K.H."/>
            <person name="Hubbard S.S."/>
            <person name="Banfield J.F."/>
        </authorList>
    </citation>
    <scope>NUCLEOTIDE SEQUENCE [LARGE SCALE GENOMIC DNA]</scope>
</reference>
<proteinExistence type="inferred from homology"/>
<dbReference type="SMART" id="SM00841">
    <property type="entry name" value="Elong-fact-P_C"/>
    <property type="match status" value="1"/>
</dbReference>
<sequence length="191" mass="21701">MSVLSYSDVVPKKIILHENEPFEVLSSHVFRMQMRKPVNQTKLKSIKTGRVVERSFHQNETVEEADVEYTDITFLYHNRGEYWFCEKDNPKNRFKLPEEVIGESGHFLKQNGDVESVVFDEEVIGINLPIKMELKVTEAPPAVKGNTVQGGTKIVTLETGATVNAPMFINEGDIIRVNTTTGEYVERVEKA</sequence>
<dbReference type="Gene3D" id="2.40.50.140">
    <property type="entry name" value="Nucleic acid-binding proteins"/>
    <property type="match status" value="2"/>
</dbReference>
<dbReference type="InterPro" id="IPR013185">
    <property type="entry name" value="Transl_elong_KOW-like"/>
</dbReference>
<comment type="caution">
    <text evidence="3">The sequence shown here is derived from an EMBL/GenBank/DDBJ whole genome shotgun (WGS) entry which is preliminary data.</text>
</comment>
<accession>A0A1F6C6B7</accession>
<evidence type="ECO:0000313" key="3">
    <source>
        <dbReference type="EMBL" id="OGG44685.1"/>
    </source>
</evidence>
<dbReference type="Proteomes" id="UP000178249">
    <property type="component" value="Unassembled WGS sequence"/>
</dbReference>
<dbReference type="InterPro" id="IPR020599">
    <property type="entry name" value="Transl_elong_fac_P/YeiP"/>
</dbReference>
<dbReference type="InterPro" id="IPR008991">
    <property type="entry name" value="Translation_prot_SH3-like_sf"/>
</dbReference>
<dbReference type="SUPFAM" id="SSF50104">
    <property type="entry name" value="Translation proteins SH3-like domain"/>
    <property type="match status" value="1"/>
</dbReference>
<dbReference type="CDD" id="cd05794">
    <property type="entry name" value="S1_EF-P_repeat_2"/>
    <property type="match status" value="1"/>
</dbReference>
<organism evidence="3 4">
    <name type="scientific">Candidatus Kaiserbacteria bacterium RIFCSPHIGHO2_01_FULL_48_10</name>
    <dbReference type="NCBI Taxonomy" id="1798476"/>
    <lineage>
        <taxon>Bacteria</taxon>
        <taxon>Candidatus Kaiseribacteriota</taxon>
    </lineage>
</organism>
<dbReference type="PANTHER" id="PTHR30053:SF12">
    <property type="entry name" value="ELONGATION FACTOR P (EF-P) FAMILY PROTEIN"/>
    <property type="match status" value="1"/>
</dbReference>
<dbReference type="FunFam" id="2.40.50.140:FF:000004">
    <property type="entry name" value="Elongation factor P"/>
    <property type="match status" value="1"/>
</dbReference>
<dbReference type="InterPro" id="IPR015365">
    <property type="entry name" value="Elong-fact-P_C"/>
</dbReference>
<comment type="similarity">
    <text evidence="1">Belongs to the elongation factor P family.</text>
</comment>
<dbReference type="SUPFAM" id="SSF50249">
    <property type="entry name" value="Nucleic acid-binding proteins"/>
    <property type="match status" value="1"/>
</dbReference>
<dbReference type="Pfam" id="PF09285">
    <property type="entry name" value="Elong-fact-P_C"/>
    <property type="match status" value="1"/>
</dbReference>
<gene>
    <name evidence="3" type="ORF">A2841_00820</name>
</gene>
<dbReference type="PIRSF" id="PIRSF005901">
    <property type="entry name" value="EF-P"/>
    <property type="match status" value="1"/>
</dbReference>
<name>A0A1F6C6B7_9BACT</name>
<dbReference type="Pfam" id="PF08207">
    <property type="entry name" value="EFP_N"/>
    <property type="match status" value="1"/>
</dbReference>
<protein>
    <recommendedName>
        <fullName evidence="2">Elongation factor P C-terminal domain-containing protein</fullName>
    </recommendedName>
</protein>